<comment type="caution">
    <text evidence="2">The sequence shown here is derived from an EMBL/GenBank/DDBJ whole genome shotgun (WGS) entry which is preliminary data.</text>
</comment>
<dbReference type="EMBL" id="JAANNP010000006">
    <property type="protein sequence ID" value="NHC14381.1"/>
    <property type="molecule type" value="Genomic_DNA"/>
</dbReference>
<name>A0ABX0GU29_9ACTN</name>
<dbReference type="InterPro" id="IPR001173">
    <property type="entry name" value="Glyco_trans_2-like"/>
</dbReference>
<sequence>MADLGTVKAVVVAYRNTDDLRAALDGLERRVDVIVVDNGVEAEVAGLCEERGVAYLTPGRNVGFAAAVNLGIRAALATGPCDVLLLNPDARVSVAVVEALADALHAHERIAAVSPRLFGETGEEQQVAWPVPSPRNAWVDALGLRRLVRPSEVFLIGAVLLLNGAALRDVGDFDERFFLYAEESDWELRALRRGWRVRLCDTLSATHVGAGSSSDEQRREALFHSSAELFSRKWYGPTGWQGVRAASLVGSLLRLALQGRDRRAEHAARARLYLQGPARAAGRRAVG</sequence>
<organism evidence="2 3">
    <name type="scientific">Motilibacter deserti</name>
    <dbReference type="NCBI Taxonomy" id="2714956"/>
    <lineage>
        <taxon>Bacteria</taxon>
        <taxon>Bacillati</taxon>
        <taxon>Actinomycetota</taxon>
        <taxon>Actinomycetes</taxon>
        <taxon>Motilibacterales</taxon>
        <taxon>Motilibacteraceae</taxon>
        <taxon>Motilibacter</taxon>
    </lineage>
</organism>
<dbReference type="InterPro" id="IPR029044">
    <property type="entry name" value="Nucleotide-diphossugar_trans"/>
</dbReference>
<dbReference type="Proteomes" id="UP000800981">
    <property type="component" value="Unassembled WGS sequence"/>
</dbReference>
<evidence type="ECO:0000313" key="2">
    <source>
        <dbReference type="EMBL" id="NHC14381.1"/>
    </source>
</evidence>
<dbReference type="Gene3D" id="3.90.550.10">
    <property type="entry name" value="Spore Coat Polysaccharide Biosynthesis Protein SpsA, Chain A"/>
    <property type="match status" value="1"/>
</dbReference>
<dbReference type="PANTHER" id="PTHR43179:SF7">
    <property type="entry name" value="RHAMNOSYLTRANSFERASE WBBL"/>
    <property type="match status" value="1"/>
</dbReference>
<evidence type="ECO:0000313" key="3">
    <source>
        <dbReference type="Proteomes" id="UP000800981"/>
    </source>
</evidence>
<dbReference type="RefSeq" id="WP_166281864.1">
    <property type="nucleotide sequence ID" value="NZ_JAANNP010000006.1"/>
</dbReference>
<evidence type="ECO:0000259" key="1">
    <source>
        <dbReference type="Pfam" id="PF00535"/>
    </source>
</evidence>
<keyword evidence="3" id="KW-1185">Reference proteome</keyword>
<dbReference type="PANTHER" id="PTHR43179">
    <property type="entry name" value="RHAMNOSYLTRANSFERASE WBBL"/>
    <property type="match status" value="1"/>
</dbReference>
<dbReference type="Pfam" id="PF00535">
    <property type="entry name" value="Glycos_transf_2"/>
    <property type="match status" value="1"/>
</dbReference>
<dbReference type="SUPFAM" id="SSF53448">
    <property type="entry name" value="Nucleotide-diphospho-sugar transferases"/>
    <property type="match status" value="1"/>
</dbReference>
<gene>
    <name evidence="2" type="ORF">G9H71_11385</name>
</gene>
<protein>
    <submittedName>
        <fullName evidence="2">Glycosyltransferase family 2 protein</fullName>
    </submittedName>
</protein>
<feature type="domain" description="Glycosyltransferase 2-like" evidence="1">
    <location>
        <begin position="10"/>
        <end position="124"/>
    </location>
</feature>
<accession>A0ABX0GU29</accession>
<reference evidence="2 3" key="1">
    <citation type="submission" date="2020-03" db="EMBL/GenBank/DDBJ databases">
        <title>Two novel Motilibacter sp.</title>
        <authorList>
            <person name="Liu S."/>
        </authorList>
    </citation>
    <scope>NUCLEOTIDE SEQUENCE [LARGE SCALE GENOMIC DNA]</scope>
    <source>
        <strain evidence="2 3">E257</strain>
    </source>
</reference>
<proteinExistence type="predicted"/>